<evidence type="ECO:0000256" key="1">
    <source>
        <dbReference type="ARBA" id="ARBA00004651"/>
    </source>
</evidence>
<dbReference type="GO" id="GO:0005549">
    <property type="term" value="F:odorant binding"/>
    <property type="evidence" value="ECO:0007669"/>
    <property type="project" value="InterPro"/>
</dbReference>
<evidence type="ECO:0000256" key="10">
    <source>
        <dbReference type="RuleBase" id="RU351113"/>
    </source>
</evidence>
<keyword evidence="7 10" id="KW-0472">Membrane</keyword>
<evidence type="ECO:0000256" key="2">
    <source>
        <dbReference type="ARBA" id="ARBA00022475"/>
    </source>
</evidence>
<keyword evidence="5 10" id="KW-0552">Olfaction</keyword>
<evidence type="ECO:0000256" key="8">
    <source>
        <dbReference type="ARBA" id="ARBA00023170"/>
    </source>
</evidence>
<evidence type="ECO:0000256" key="4">
    <source>
        <dbReference type="ARBA" id="ARBA00022692"/>
    </source>
</evidence>
<evidence type="ECO:0000256" key="9">
    <source>
        <dbReference type="ARBA" id="ARBA00023224"/>
    </source>
</evidence>
<comment type="similarity">
    <text evidence="10">Belongs to the insect chemoreceptor superfamily. Heteromeric odorant receptor channel (TC 1.A.69) family.</text>
</comment>
<feature type="transmembrane region" description="Helical" evidence="10">
    <location>
        <begin position="127"/>
        <end position="148"/>
    </location>
</feature>
<keyword evidence="3 10" id="KW-0716">Sensory transduction</keyword>
<evidence type="ECO:0000256" key="7">
    <source>
        <dbReference type="ARBA" id="ARBA00023136"/>
    </source>
</evidence>
<dbReference type="GO" id="GO:0005886">
    <property type="term" value="C:plasma membrane"/>
    <property type="evidence" value="ECO:0007669"/>
    <property type="project" value="UniProtKB-SubCell"/>
</dbReference>
<keyword evidence="4 10" id="KW-0812">Transmembrane</keyword>
<sequence length="384" mass="43841">MKEDPIKVMKNSLNFLRIPYLFPKSEDIDNPKKNLYIRFCLLYLTTYYVPLGAAFHLAMTIKQGTYANIDRDVSAIISYHGASYFNFRCLISLKNMIKLYKEYSDFESYGIPTKFDKMNNLLNKISTLYFCYHTLIVTGMTTSTLLTIGKCEQENISRNISEVCGLVAATWLPFDYNYFPLKQFVYGYQLYSYFLIFQCAGLLSYTLMETIEHLIVRFEHVADVFVMAVAEKDPQLRRKKFNAAVKYHKAVIEMGELLNTCFSPGMVVHISLTGPVLGVAGYRFLTEIPLDSTCLFIGWMISTSVVCSGGQRLSDASTALGHVIYSVEWYNLETDLQRDLGIVMMRCQKPVMVSAGPFGTMTYATMMVILKTSYSYVTLLKQTM</sequence>
<reference evidence="11" key="1">
    <citation type="journal article" date="2018" name="Ecol. Evol.">
        <title>A subset of chemosensory genes differs between two populations of a specialized leaf beetle after host plant shift.</title>
        <authorList>
            <person name="Wang D."/>
            <person name="Pentzold S."/>
            <person name="Kunert M."/>
            <person name="Groth M."/>
            <person name="Brandt W."/>
            <person name="Pasteels J.M."/>
            <person name="Boland W."/>
            <person name="Burse A."/>
        </authorList>
    </citation>
    <scope>NUCLEOTIDE SEQUENCE</scope>
</reference>
<dbReference type="PANTHER" id="PTHR21137">
    <property type="entry name" value="ODORANT RECEPTOR"/>
    <property type="match status" value="1"/>
</dbReference>
<dbReference type="GO" id="GO:0004984">
    <property type="term" value="F:olfactory receptor activity"/>
    <property type="evidence" value="ECO:0007669"/>
    <property type="project" value="InterPro"/>
</dbReference>
<proteinExistence type="evidence at transcript level"/>
<feature type="transmembrane region" description="Helical" evidence="10">
    <location>
        <begin position="35"/>
        <end position="58"/>
    </location>
</feature>
<protein>
    <recommendedName>
        <fullName evidence="10">Odorant receptor</fullName>
    </recommendedName>
</protein>
<name>A0A310SA13_CHRLA</name>
<feature type="transmembrane region" description="Helical" evidence="10">
    <location>
        <begin position="351"/>
        <end position="370"/>
    </location>
</feature>
<keyword evidence="6 10" id="KW-1133">Transmembrane helix</keyword>
<evidence type="ECO:0000313" key="11">
    <source>
        <dbReference type="EMBL" id="MCH29508.1"/>
    </source>
</evidence>
<gene>
    <name evidence="11" type="primary">or05</name>
</gene>
<evidence type="ECO:0000256" key="6">
    <source>
        <dbReference type="ARBA" id="ARBA00022989"/>
    </source>
</evidence>
<organism evidence="11">
    <name type="scientific">Chrysomela lapponica</name>
    <name type="common">Leaf beetle</name>
    <dbReference type="NCBI Taxonomy" id="153811"/>
    <lineage>
        <taxon>Eukaryota</taxon>
        <taxon>Metazoa</taxon>
        <taxon>Ecdysozoa</taxon>
        <taxon>Arthropoda</taxon>
        <taxon>Hexapoda</taxon>
        <taxon>Insecta</taxon>
        <taxon>Pterygota</taxon>
        <taxon>Neoptera</taxon>
        <taxon>Endopterygota</taxon>
        <taxon>Coleoptera</taxon>
        <taxon>Polyphaga</taxon>
        <taxon>Cucujiformia</taxon>
        <taxon>Chrysomeloidea</taxon>
        <taxon>Chrysomelidae</taxon>
        <taxon>Chrysomelinae</taxon>
        <taxon>Chrysomelini</taxon>
        <taxon>Chrysomela</taxon>
    </lineage>
</organism>
<evidence type="ECO:0000256" key="3">
    <source>
        <dbReference type="ARBA" id="ARBA00022606"/>
    </source>
</evidence>
<dbReference type="PANTHER" id="PTHR21137:SF35">
    <property type="entry name" value="ODORANT RECEPTOR 19A-RELATED"/>
    <property type="match status" value="1"/>
</dbReference>
<evidence type="ECO:0000256" key="5">
    <source>
        <dbReference type="ARBA" id="ARBA00022725"/>
    </source>
</evidence>
<keyword evidence="9 10" id="KW-0807">Transducer</keyword>
<keyword evidence="2" id="KW-1003">Cell membrane</keyword>
<dbReference type="InterPro" id="IPR004117">
    <property type="entry name" value="7tm6_olfct_rcpt"/>
</dbReference>
<feature type="transmembrane region" description="Helical" evidence="10">
    <location>
        <begin position="190"/>
        <end position="208"/>
    </location>
</feature>
<accession>A0A310SA13</accession>
<comment type="subcellular location">
    <subcellularLocation>
        <location evidence="1 10">Cell membrane</location>
        <topology evidence="1 10">Multi-pass membrane protein</topology>
    </subcellularLocation>
</comment>
<dbReference type="EMBL" id="GGOB01000112">
    <property type="protein sequence ID" value="MCH29508.1"/>
    <property type="molecule type" value="mRNA"/>
</dbReference>
<dbReference type="GO" id="GO:0007165">
    <property type="term" value="P:signal transduction"/>
    <property type="evidence" value="ECO:0007669"/>
    <property type="project" value="UniProtKB-KW"/>
</dbReference>
<comment type="caution">
    <text evidence="10">Lacks conserved residue(s) required for the propagation of feature annotation.</text>
</comment>
<keyword evidence="8 10" id="KW-0675">Receptor</keyword>
<dbReference type="Pfam" id="PF02949">
    <property type="entry name" value="7tm_6"/>
    <property type="match status" value="1"/>
</dbReference>
<dbReference type="AlphaFoldDB" id="A0A310SA13"/>